<evidence type="ECO:0000313" key="4">
    <source>
        <dbReference type="Proteomes" id="UP001341840"/>
    </source>
</evidence>
<reference evidence="3 4" key="1">
    <citation type="journal article" date="2023" name="Plants (Basel)">
        <title>Bridging the Gap: Combining Genomics and Transcriptomics Approaches to Understand Stylosanthes scabra, an Orphan Legume from the Brazilian Caatinga.</title>
        <authorList>
            <person name="Ferreira-Neto J.R.C."/>
            <person name="da Silva M.D."/>
            <person name="Binneck E."/>
            <person name="de Melo N.F."/>
            <person name="da Silva R.H."/>
            <person name="de Melo A.L.T.M."/>
            <person name="Pandolfi V."/>
            <person name="Bustamante F.O."/>
            <person name="Brasileiro-Vidal A.C."/>
            <person name="Benko-Iseppon A.M."/>
        </authorList>
    </citation>
    <scope>NUCLEOTIDE SEQUENCE [LARGE SCALE GENOMIC DNA]</scope>
    <source>
        <tissue evidence="3">Leaves</tissue>
    </source>
</reference>
<evidence type="ECO:0000256" key="1">
    <source>
        <dbReference type="SAM" id="MobiDB-lite"/>
    </source>
</evidence>
<evidence type="ECO:0000256" key="2">
    <source>
        <dbReference type="SAM" id="Phobius"/>
    </source>
</evidence>
<comment type="caution">
    <text evidence="3">The sequence shown here is derived from an EMBL/GenBank/DDBJ whole genome shotgun (WGS) entry which is preliminary data.</text>
</comment>
<dbReference type="EMBL" id="JASCZI010242506">
    <property type="protein sequence ID" value="MED6211284.1"/>
    <property type="molecule type" value="Genomic_DNA"/>
</dbReference>
<gene>
    <name evidence="3" type="ORF">PIB30_072224</name>
</gene>
<keyword evidence="2" id="KW-1133">Transmembrane helix</keyword>
<name>A0ABU6YMV1_9FABA</name>
<keyword evidence="4" id="KW-1185">Reference proteome</keyword>
<proteinExistence type="predicted"/>
<accession>A0ABU6YMV1</accession>
<organism evidence="3 4">
    <name type="scientific">Stylosanthes scabra</name>
    <dbReference type="NCBI Taxonomy" id="79078"/>
    <lineage>
        <taxon>Eukaryota</taxon>
        <taxon>Viridiplantae</taxon>
        <taxon>Streptophyta</taxon>
        <taxon>Embryophyta</taxon>
        <taxon>Tracheophyta</taxon>
        <taxon>Spermatophyta</taxon>
        <taxon>Magnoliopsida</taxon>
        <taxon>eudicotyledons</taxon>
        <taxon>Gunneridae</taxon>
        <taxon>Pentapetalae</taxon>
        <taxon>rosids</taxon>
        <taxon>fabids</taxon>
        <taxon>Fabales</taxon>
        <taxon>Fabaceae</taxon>
        <taxon>Papilionoideae</taxon>
        <taxon>50 kb inversion clade</taxon>
        <taxon>dalbergioids sensu lato</taxon>
        <taxon>Dalbergieae</taxon>
        <taxon>Pterocarpus clade</taxon>
        <taxon>Stylosanthes</taxon>
    </lineage>
</organism>
<feature type="compositionally biased region" description="Basic and acidic residues" evidence="1">
    <location>
        <begin position="100"/>
        <end position="110"/>
    </location>
</feature>
<feature type="transmembrane region" description="Helical" evidence="2">
    <location>
        <begin position="55"/>
        <end position="73"/>
    </location>
</feature>
<protein>
    <submittedName>
        <fullName evidence="3">Uncharacterized protein</fullName>
    </submittedName>
</protein>
<feature type="region of interest" description="Disordered" evidence="1">
    <location>
        <begin position="90"/>
        <end position="110"/>
    </location>
</feature>
<evidence type="ECO:0000313" key="3">
    <source>
        <dbReference type="EMBL" id="MED6211284.1"/>
    </source>
</evidence>
<keyword evidence="2" id="KW-0472">Membrane</keyword>
<sequence length="110" mass="12442">MSKTCSVVGIWDQIVGEVHSEEVIAENHRRVSTGLSEFVEQIQEPLDFGESSSKGAILASVELLLTVFCLVHFHDTRFKLKKMQKLVVNLQSSGSEAQSESEKMSLWRRY</sequence>
<dbReference type="Proteomes" id="UP001341840">
    <property type="component" value="Unassembled WGS sequence"/>
</dbReference>
<keyword evidence="2" id="KW-0812">Transmembrane</keyword>